<dbReference type="HOGENOM" id="CLU_866227_0_0_1"/>
<dbReference type="Proteomes" id="UP000029725">
    <property type="component" value="Unassembled WGS sequence"/>
</dbReference>
<dbReference type="PANTHER" id="PTHR23077:SF9">
    <property type="entry name" value="PEROXISOMAL ATPASE PEX6"/>
    <property type="match status" value="1"/>
</dbReference>
<dbReference type="GO" id="GO:0005778">
    <property type="term" value="C:peroxisomal membrane"/>
    <property type="evidence" value="ECO:0007669"/>
    <property type="project" value="TreeGrafter"/>
</dbReference>
<dbReference type="SMART" id="SM00382">
    <property type="entry name" value="AAA"/>
    <property type="match status" value="1"/>
</dbReference>
<protein>
    <recommendedName>
        <fullName evidence="4">AAA+ ATPase domain-containing protein</fullName>
    </recommendedName>
</protein>
<keyword evidence="3" id="KW-0175">Coiled coil</keyword>
<dbReference type="Pfam" id="PF00004">
    <property type="entry name" value="AAA"/>
    <property type="match status" value="1"/>
</dbReference>
<evidence type="ECO:0000256" key="1">
    <source>
        <dbReference type="ARBA" id="ARBA00022741"/>
    </source>
</evidence>
<dbReference type="RefSeq" id="XP_013236990.1">
    <property type="nucleotide sequence ID" value="XM_013381536.1"/>
</dbReference>
<dbReference type="EMBL" id="JMKJ01000574">
    <property type="protein sequence ID" value="KGG50563.1"/>
    <property type="molecule type" value="Genomic_DNA"/>
</dbReference>
<comment type="caution">
    <text evidence="5">The sequence shown here is derived from an EMBL/GenBank/DDBJ whole genome shotgun (WGS) entry which is preliminary data.</text>
</comment>
<feature type="domain" description="AAA+ ATPase" evidence="4">
    <location>
        <begin position="49"/>
        <end position="187"/>
    </location>
</feature>
<name>A0A098VND2_9MICR</name>
<evidence type="ECO:0000256" key="2">
    <source>
        <dbReference type="ARBA" id="ARBA00022840"/>
    </source>
</evidence>
<sequence length="321" mass="35129">MPSNRQKRLYVKQLIPKVHWDDIGGLESAKDHLVKAFSNKDLSKDSSYSRKGVLLHGPPGTGKTLLAKAVATEFSLRFLSVKGPELLDSYVGESERNIRELFKRAKEMAPSLIFFDELDSLAPSRSLSSGGSSSGVMHRLVSQLLSEIDNIPGSNYKLAATNRPDLIDSALLRPGRFDTSIEFGIIRTKEGIFSVLKALTRKYVALNTSECDDRFELGPDSDDILCSLACKVFLPRTGAELYAICSTALLNAINRGICCAKETLIKGNGLLEQTVQINPEFEPIILNGLVAGENCLTKPTFSVSDFVMAAKELEMLIGVIN</sequence>
<dbReference type="GO" id="GO:0005524">
    <property type="term" value="F:ATP binding"/>
    <property type="evidence" value="ECO:0007669"/>
    <property type="project" value="UniProtKB-KW"/>
</dbReference>
<keyword evidence="2" id="KW-0067">ATP-binding</keyword>
<dbReference type="InterPro" id="IPR003593">
    <property type="entry name" value="AAA+_ATPase"/>
</dbReference>
<evidence type="ECO:0000313" key="6">
    <source>
        <dbReference type="Proteomes" id="UP000029725"/>
    </source>
</evidence>
<dbReference type="VEuPathDB" id="MicrosporidiaDB:DI09_65p110"/>
<dbReference type="GO" id="GO:0005829">
    <property type="term" value="C:cytosol"/>
    <property type="evidence" value="ECO:0007669"/>
    <property type="project" value="TreeGrafter"/>
</dbReference>
<evidence type="ECO:0000259" key="4">
    <source>
        <dbReference type="SMART" id="SM00382"/>
    </source>
</evidence>
<dbReference type="GO" id="GO:0016558">
    <property type="term" value="P:protein import into peroxisome matrix"/>
    <property type="evidence" value="ECO:0007669"/>
    <property type="project" value="TreeGrafter"/>
</dbReference>
<evidence type="ECO:0000256" key="3">
    <source>
        <dbReference type="ARBA" id="ARBA00023054"/>
    </source>
</evidence>
<accession>A0A098VND2</accession>
<dbReference type="Gene3D" id="3.40.50.300">
    <property type="entry name" value="P-loop containing nucleotide triphosphate hydrolases"/>
    <property type="match status" value="1"/>
</dbReference>
<keyword evidence="1" id="KW-0547">Nucleotide-binding</keyword>
<dbReference type="GO" id="GO:0016887">
    <property type="term" value="F:ATP hydrolysis activity"/>
    <property type="evidence" value="ECO:0007669"/>
    <property type="project" value="InterPro"/>
</dbReference>
<dbReference type="GeneID" id="25260552"/>
<dbReference type="SUPFAM" id="SSF52540">
    <property type="entry name" value="P-loop containing nucleoside triphosphate hydrolases"/>
    <property type="match status" value="1"/>
</dbReference>
<proteinExistence type="predicted"/>
<gene>
    <name evidence="5" type="ORF">DI09_65p110</name>
</gene>
<evidence type="ECO:0000313" key="5">
    <source>
        <dbReference type="EMBL" id="KGG50563.1"/>
    </source>
</evidence>
<dbReference type="InterPro" id="IPR003959">
    <property type="entry name" value="ATPase_AAA_core"/>
</dbReference>
<reference evidence="5 6" key="1">
    <citation type="submission" date="2014-04" db="EMBL/GenBank/DDBJ databases">
        <title>A new species of microsporidia sheds light on the evolution of extreme parasitism.</title>
        <authorList>
            <person name="Haag K.L."/>
            <person name="James T.Y."/>
            <person name="Larsson R."/>
            <person name="Schaer T.M."/>
            <person name="Refardt D."/>
            <person name="Pombert J.-F."/>
            <person name="Ebert D."/>
        </authorList>
    </citation>
    <scope>NUCLEOTIDE SEQUENCE [LARGE SCALE GENOMIC DNA]</scope>
    <source>
        <strain evidence="5 6">UGP3</strain>
        <tissue evidence="5">Spores</tissue>
    </source>
</reference>
<dbReference type="PANTHER" id="PTHR23077">
    <property type="entry name" value="AAA-FAMILY ATPASE"/>
    <property type="match status" value="1"/>
</dbReference>
<dbReference type="InterPro" id="IPR050168">
    <property type="entry name" value="AAA_ATPase_domain"/>
</dbReference>
<dbReference type="OrthoDB" id="5553750at2759"/>
<organism evidence="5 6">
    <name type="scientific">Mitosporidium daphniae</name>
    <dbReference type="NCBI Taxonomy" id="1485682"/>
    <lineage>
        <taxon>Eukaryota</taxon>
        <taxon>Fungi</taxon>
        <taxon>Fungi incertae sedis</taxon>
        <taxon>Microsporidia</taxon>
        <taxon>Mitosporidium</taxon>
    </lineage>
</organism>
<dbReference type="AlphaFoldDB" id="A0A098VND2"/>
<dbReference type="Gene3D" id="1.10.8.60">
    <property type="match status" value="1"/>
</dbReference>
<keyword evidence="6" id="KW-1185">Reference proteome</keyword>
<dbReference type="FunFam" id="3.40.50.300:FF:001025">
    <property type="entry name" value="ATPase family, AAA domain-containing 2B"/>
    <property type="match status" value="1"/>
</dbReference>
<dbReference type="InterPro" id="IPR027417">
    <property type="entry name" value="P-loop_NTPase"/>
</dbReference>